<evidence type="ECO:0000256" key="1">
    <source>
        <dbReference type="SAM" id="MobiDB-lite"/>
    </source>
</evidence>
<feature type="compositionally biased region" description="Low complexity" evidence="1">
    <location>
        <begin position="84"/>
        <end position="101"/>
    </location>
</feature>
<sequence>MISASCSSDHLSDSSCSSRSEAPDQPSDHAQPAKAFSLLRFSLRRKDKKEKKKISCQSVDLDVQHKRFREPGRHKFFNTDNSVSKQPSKSQPKCRIRSSPNRSKKSESSPALLSRTGPGILSLDQFSCLQLPSTSKLSNTDDLHKYPPDCMPDWQGSTSPPMSNGSTSPRATLSPSLLLDEEYQVLAQSTSLPTSSGLHCVSDLPHPFSI</sequence>
<proteinExistence type="predicted"/>
<feature type="region of interest" description="Disordered" evidence="1">
    <location>
        <begin position="65"/>
        <end position="116"/>
    </location>
</feature>
<evidence type="ECO:0000313" key="2">
    <source>
        <dbReference type="EMBL" id="CAD9034583.1"/>
    </source>
</evidence>
<gene>
    <name evidence="2" type="ORF">EGYM00392_LOCUS45734</name>
</gene>
<feature type="region of interest" description="Disordered" evidence="1">
    <location>
        <begin position="1"/>
        <end position="35"/>
    </location>
</feature>
<dbReference type="AlphaFoldDB" id="A0A7S1J756"/>
<protein>
    <submittedName>
        <fullName evidence="2">Uncharacterized protein</fullName>
    </submittedName>
</protein>
<feature type="region of interest" description="Disordered" evidence="1">
    <location>
        <begin position="137"/>
        <end position="173"/>
    </location>
</feature>
<name>A0A7S1J756_9EUGL</name>
<organism evidence="2">
    <name type="scientific">Eutreptiella gymnastica</name>
    <dbReference type="NCBI Taxonomy" id="73025"/>
    <lineage>
        <taxon>Eukaryota</taxon>
        <taxon>Discoba</taxon>
        <taxon>Euglenozoa</taxon>
        <taxon>Euglenida</taxon>
        <taxon>Spirocuta</taxon>
        <taxon>Euglenophyceae</taxon>
        <taxon>Eutreptiales</taxon>
        <taxon>Eutreptiaceae</taxon>
        <taxon>Eutreptiella</taxon>
    </lineage>
</organism>
<feature type="compositionally biased region" description="Polar residues" evidence="1">
    <location>
        <begin position="155"/>
        <end position="173"/>
    </location>
</feature>
<dbReference type="EMBL" id="HBGA01123889">
    <property type="protein sequence ID" value="CAD9034583.1"/>
    <property type="molecule type" value="Transcribed_RNA"/>
</dbReference>
<feature type="compositionally biased region" description="Low complexity" evidence="1">
    <location>
        <begin position="1"/>
        <end position="20"/>
    </location>
</feature>
<accession>A0A7S1J756</accession>
<reference evidence="2" key="1">
    <citation type="submission" date="2021-01" db="EMBL/GenBank/DDBJ databases">
        <authorList>
            <person name="Corre E."/>
            <person name="Pelletier E."/>
            <person name="Niang G."/>
            <person name="Scheremetjew M."/>
            <person name="Finn R."/>
            <person name="Kale V."/>
            <person name="Holt S."/>
            <person name="Cochrane G."/>
            <person name="Meng A."/>
            <person name="Brown T."/>
            <person name="Cohen L."/>
        </authorList>
    </citation>
    <scope>NUCLEOTIDE SEQUENCE</scope>
    <source>
        <strain evidence="2">NIES-381</strain>
    </source>
</reference>